<gene>
    <name evidence="1" type="ORF">SAMN05444483_103310</name>
</gene>
<dbReference type="AlphaFoldDB" id="A0A1M5FRG1"/>
<name>A0A1M5FRG1_SALEC</name>
<evidence type="ECO:0000313" key="1">
    <source>
        <dbReference type="EMBL" id="SHF94019.1"/>
    </source>
</evidence>
<dbReference type="Pfam" id="PF21983">
    <property type="entry name" value="NikA-like"/>
    <property type="match status" value="1"/>
</dbReference>
<dbReference type="STRING" id="1073325.SAMN05444483_103310"/>
<sequence length="133" mass="15862">MPIGEFQLKGKSKMCHCNDNLALRPMVAKVLKRKKMKREYIQIRCSIYEKKLLQRRAARAGISLSEYIRATAFDKNIVERITPEQLETYKMLVQYKNNFTRIGNMFRNRDPKLAREVKDLAREIRTHLKNFKK</sequence>
<dbReference type="Proteomes" id="UP000183945">
    <property type="component" value="Unassembled WGS sequence"/>
</dbReference>
<dbReference type="InterPro" id="IPR049793">
    <property type="entry name" value="MbpA-like"/>
</dbReference>
<dbReference type="EMBL" id="FQVT01000003">
    <property type="protein sequence ID" value="SHF94019.1"/>
    <property type="molecule type" value="Genomic_DNA"/>
</dbReference>
<accession>A0A1M5FRG1</accession>
<evidence type="ECO:0008006" key="3">
    <source>
        <dbReference type="Google" id="ProtNLM"/>
    </source>
</evidence>
<keyword evidence="2" id="KW-1185">Reference proteome</keyword>
<organism evidence="1 2">
    <name type="scientific">Salegentibacter echinorum</name>
    <dbReference type="NCBI Taxonomy" id="1073325"/>
    <lineage>
        <taxon>Bacteria</taxon>
        <taxon>Pseudomonadati</taxon>
        <taxon>Bacteroidota</taxon>
        <taxon>Flavobacteriia</taxon>
        <taxon>Flavobacteriales</taxon>
        <taxon>Flavobacteriaceae</taxon>
        <taxon>Salegentibacter</taxon>
    </lineage>
</organism>
<reference evidence="2" key="1">
    <citation type="submission" date="2016-11" db="EMBL/GenBank/DDBJ databases">
        <authorList>
            <person name="Varghese N."/>
            <person name="Submissions S."/>
        </authorList>
    </citation>
    <scope>NUCLEOTIDE SEQUENCE [LARGE SCALE GENOMIC DNA]</scope>
    <source>
        <strain evidence="2">DSM 24579</strain>
    </source>
</reference>
<dbReference type="NCBIfam" id="NF041418">
    <property type="entry name" value="MbpA"/>
    <property type="match status" value="1"/>
</dbReference>
<proteinExistence type="predicted"/>
<protein>
    <recommendedName>
        <fullName evidence="3">Mobilization protein</fullName>
    </recommendedName>
</protein>
<dbReference type="InterPro" id="IPR053842">
    <property type="entry name" value="NikA-like"/>
</dbReference>
<evidence type="ECO:0000313" key="2">
    <source>
        <dbReference type="Proteomes" id="UP000183945"/>
    </source>
</evidence>